<dbReference type="PANTHER" id="PTHR47707:SF1">
    <property type="entry name" value="NUDIX HYDROLASE FAMILY PROTEIN"/>
    <property type="match status" value="1"/>
</dbReference>
<dbReference type="RefSeq" id="WP_091191214.1">
    <property type="nucleotide sequence ID" value="NZ_FOVE01000003.1"/>
</dbReference>
<dbReference type="EC" id="3.6.1.55" evidence="12"/>
<dbReference type="GO" id="GO:0009228">
    <property type="term" value="P:thiamine biosynthetic process"/>
    <property type="evidence" value="ECO:0007669"/>
    <property type="project" value="UniProtKB-KW"/>
</dbReference>
<dbReference type="GO" id="GO:0046872">
    <property type="term" value="F:metal ion binding"/>
    <property type="evidence" value="ECO:0007669"/>
    <property type="project" value="UniProtKB-KW"/>
</dbReference>
<gene>
    <name evidence="18" type="ORF">SAMN05660284_00602</name>
</gene>
<dbReference type="AlphaFoldDB" id="A0A1I4WHL7"/>
<evidence type="ECO:0000256" key="3">
    <source>
        <dbReference type="ARBA" id="ARBA00022457"/>
    </source>
</evidence>
<feature type="domain" description="Nudix hydrolase" evidence="17">
    <location>
        <begin position="2"/>
        <end position="131"/>
    </location>
</feature>
<accession>A0A1I4WHL7</accession>
<dbReference type="NCBIfam" id="NF006530">
    <property type="entry name" value="PRK08999.1"/>
    <property type="match status" value="1"/>
</dbReference>
<evidence type="ECO:0000313" key="19">
    <source>
        <dbReference type="Proteomes" id="UP000242869"/>
    </source>
</evidence>
<keyword evidence="19" id="KW-1185">Reference proteome</keyword>
<dbReference type="InterPro" id="IPR000086">
    <property type="entry name" value="NUDIX_hydrolase_dom"/>
</dbReference>
<protein>
    <recommendedName>
        <fullName evidence="13">8-oxo-dGTP diphosphatase</fullName>
        <ecNumber evidence="12">3.6.1.55</ecNumber>
    </recommendedName>
    <alternativeName>
        <fullName evidence="16">7,8-dihydro-8-oxoguanine-triphosphatase</fullName>
    </alternativeName>
    <alternativeName>
        <fullName evidence="15">Mutator protein MutT</fullName>
    </alternativeName>
    <alternativeName>
        <fullName evidence="14">dGTP pyrophosphohydrolase</fullName>
    </alternativeName>
</protein>
<organism evidence="18 19">
    <name type="scientific">Formivibrio citricus</name>
    <dbReference type="NCBI Taxonomy" id="83765"/>
    <lineage>
        <taxon>Bacteria</taxon>
        <taxon>Pseudomonadati</taxon>
        <taxon>Pseudomonadota</taxon>
        <taxon>Betaproteobacteria</taxon>
        <taxon>Neisseriales</taxon>
        <taxon>Chitinibacteraceae</taxon>
        <taxon>Formivibrio</taxon>
    </lineage>
</organism>
<dbReference type="CDD" id="cd00564">
    <property type="entry name" value="TMP_TenI"/>
    <property type="match status" value="1"/>
</dbReference>
<dbReference type="OrthoDB" id="9810648at2"/>
<dbReference type="STRING" id="83765.SAMN05660284_00602"/>
<evidence type="ECO:0000256" key="4">
    <source>
        <dbReference type="ARBA" id="ARBA00022705"/>
    </source>
</evidence>
<proteinExistence type="inferred from homology"/>
<dbReference type="Gene3D" id="3.20.20.70">
    <property type="entry name" value="Aldolase class I"/>
    <property type="match status" value="1"/>
</dbReference>
<evidence type="ECO:0000256" key="9">
    <source>
        <dbReference type="ARBA" id="ARBA00023204"/>
    </source>
</evidence>
<dbReference type="Pfam" id="PF14815">
    <property type="entry name" value="NUDIX_4"/>
    <property type="match status" value="1"/>
</dbReference>
<dbReference type="Gene3D" id="3.90.79.10">
    <property type="entry name" value="Nucleoside Triphosphate Pyrophosphohydrolase"/>
    <property type="match status" value="1"/>
</dbReference>
<dbReference type="PROSITE" id="PS51462">
    <property type="entry name" value="NUDIX"/>
    <property type="match status" value="1"/>
</dbReference>
<dbReference type="InterPro" id="IPR036206">
    <property type="entry name" value="ThiamineP_synth_sf"/>
</dbReference>
<evidence type="ECO:0000256" key="6">
    <source>
        <dbReference type="ARBA" id="ARBA00022763"/>
    </source>
</evidence>
<evidence type="ECO:0000256" key="10">
    <source>
        <dbReference type="ARBA" id="ARBA00035861"/>
    </source>
</evidence>
<dbReference type="Proteomes" id="UP000242869">
    <property type="component" value="Unassembled WGS sequence"/>
</dbReference>
<keyword evidence="9" id="KW-0234">DNA repair</keyword>
<evidence type="ECO:0000256" key="16">
    <source>
        <dbReference type="ARBA" id="ARBA00042798"/>
    </source>
</evidence>
<comment type="catalytic activity">
    <reaction evidence="10">
        <text>8-oxo-dGTP + H2O = 8-oxo-dGMP + diphosphate + H(+)</text>
        <dbReference type="Rhea" id="RHEA:31575"/>
        <dbReference type="ChEBI" id="CHEBI:15377"/>
        <dbReference type="ChEBI" id="CHEBI:15378"/>
        <dbReference type="ChEBI" id="CHEBI:33019"/>
        <dbReference type="ChEBI" id="CHEBI:63224"/>
        <dbReference type="ChEBI" id="CHEBI:77896"/>
        <dbReference type="EC" id="3.6.1.55"/>
    </reaction>
</comment>
<dbReference type="SUPFAM" id="SSF51391">
    <property type="entry name" value="Thiamin phosphate synthase"/>
    <property type="match status" value="1"/>
</dbReference>
<evidence type="ECO:0000256" key="11">
    <source>
        <dbReference type="ARBA" id="ARBA00036904"/>
    </source>
</evidence>
<evidence type="ECO:0000256" key="8">
    <source>
        <dbReference type="ARBA" id="ARBA00022842"/>
    </source>
</evidence>
<comment type="catalytic activity">
    <reaction evidence="11">
        <text>8-oxo-GTP + H2O = 8-oxo-GMP + diphosphate + H(+)</text>
        <dbReference type="Rhea" id="RHEA:67616"/>
        <dbReference type="ChEBI" id="CHEBI:15377"/>
        <dbReference type="ChEBI" id="CHEBI:15378"/>
        <dbReference type="ChEBI" id="CHEBI:33019"/>
        <dbReference type="ChEBI" id="CHEBI:143553"/>
        <dbReference type="ChEBI" id="CHEBI:145694"/>
    </reaction>
</comment>
<dbReference type="InterPro" id="IPR020476">
    <property type="entry name" value="Nudix_hydrolase"/>
</dbReference>
<comment type="similarity">
    <text evidence="2">Belongs to the Nudix hydrolase family.</text>
</comment>
<dbReference type="EMBL" id="FOVE01000003">
    <property type="protein sequence ID" value="SFN12752.1"/>
    <property type="molecule type" value="Genomic_DNA"/>
</dbReference>
<dbReference type="GO" id="GO:0008413">
    <property type="term" value="F:8-oxo-7,8-dihydroguanosine triphosphate pyrophosphatase activity"/>
    <property type="evidence" value="ECO:0007669"/>
    <property type="project" value="TreeGrafter"/>
</dbReference>
<evidence type="ECO:0000259" key="17">
    <source>
        <dbReference type="PROSITE" id="PS51462"/>
    </source>
</evidence>
<keyword evidence="5" id="KW-0479">Metal-binding</keyword>
<evidence type="ECO:0000256" key="2">
    <source>
        <dbReference type="ARBA" id="ARBA00005582"/>
    </source>
</evidence>
<dbReference type="GO" id="GO:0044715">
    <property type="term" value="F:8-oxo-dGDP phosphatase activity"/>
    <property type="evidence" value="ECO:0007669"/>
    <property type="project" value="TreeGrafter"/>
</dbReference>
<dbReference type="InterPro" id="IPR015797">
    <property type="entry name" value="NUDIX_hydrolase-like_dom_sf"/>
</dbReference>
<keyword evidence="3" id="KW-0515">Mutator protein</keyword>
<dbReference type="GO" id="GO:0035539">
    <property type="term" value="F:8-oxo-7,8-dihydrodeoxyguanosine triphosphate pyrophosphatase activity"/>
    <property type="evidence" value="ECO:0007669"/>
    <property type="project" value="UniProtKB-EC"/>
</dbReference>
<evidence type="ECO:0000256" key="7">
    <source>
        <dbReference type="ARBA" id="ARBA00022801"/>
    </source>
</evidence>
<dbReference type="GO" id="GO:0006281">
    <property type="term" value="P:DNA repair"/>
    <property type="evidence" value="ECO:0007669"/>
    <property type="project" value="UniProtKB-KW"/>
</dbReference>
<dbReference type="InterPro" id="IPR022998">
    <property type="entry name" value="ThiamineP_synth_TenI"/>
</dbReference>
<evidence type="ECO:0000256" key="12">
    <source>
        <dbReference type="ARBA" id="ARBA00038905"/>
    </source>
</evidence>
<evidence type="ECO:0000313" key="18">
    <source>
        <dbReference type="EMBL" id="SFN12752.1"/>
    </source>
</evidence>
<dbReference type="PANTHER" id="PTHR47707">
    <property type="entry name" value="8-OXO-DGTP DIPHOSPHATASE"/>
    <property type="match status" value="1"/>
</dbReference>
<dbReference type="PROSITE" id="PS00893">
    <property type="entry name" value="NUDIX_BOX"/>
    <property type="match status" value="1"/>
</dbReference>
<evidence type="ECO:0000256" key="14">
    <source>
        <dbReference type="ARBA" id="ARBA00041592"/>
    </source>
</evidence>
<dbReference type="GO" id="GO:0044716">
    <property type="term" value="F:8-oxo-GDP phosphatase activity"/>
    <property type="evidence" value="ECO:0007669"/>
    <property type="project" value="TreeGrafter"/>
</dbReference>
<evidence type="ECO:0000256" key="5">
    <source>
        <dbReference type="ARBA" id="ARBA00022723"/>
    </source>
</evidence>
<evidence type="ECO:0000256" key="1">
    <source>
        <dbReference type="ARBA" id="ARBA00001946"/>
    </source>
</evidence>
<dbReference type="InterPro" id="IPR013785">
    <property type="entry name" value="Aldolase_TIM"/>
</dbReference>
<dbReference type="SUPFAM" id="SSF55811">
    <property type="entry name" value="Nudix"/>
    <property type="match status" value="1"/>
</dbReference>
<dbReference type="PRINTS" id="PR00502">
    <property type="entry name" value="NUDIXFAMILY"/>
</dbReference>
<evidence type="ECO:0000256" key="15">
    <source>
        <dbReference type="ARBA" id="ARBA00041979"/>
    </source>
</evidence>
<keyword evidence="4" id="KW-0235">DNA replication</keyword>
<dbReference type="InterPro" id="IPR020084">
    <property type="entry name" value="NUDIX_hydrolase_CS"/>
</dbReference>
<reference evidence="19" key="1">
    <citation type="submission" date="2016-10" db="EMBL/GenBank/DDBJ databases">
        <authorList>
            <person name="Varghese N."/>
            <person name="Submissions S."/>
        </authorList>
    </citation>
    <scope>NUCLEOTIDE SEQUENCE [LARGE SCALE GENOMIC DNA]</scope>
    <source>
        <strain evidence="19">DSM 6150</strain>
    </source>
</reference>
<sequence>MKKIVDVAAGVLLQKDGSFLLASRPADKVYAGYWEFPGGKLEQGESAFDALERELHEEMGIHVTAATPWIVQTFTYPHATVRLHFFRVTGWEGELHPHEGQTFAWQRTGKLNESPILPANGPILRGLAQVPVLAFSNVGELGEAEFLRCLQSRLESAPLRLVLREPQLDRAEYRRLASAVLALVRDHGGSILLHGDIDLARELGADGVHLPTRMLASLDERPRGLDWVGASAHHAQELEHIARLGLDYAVLGHVAPTRSHPGTPPLGWKKFAELVAQGWPMPVYAIGGMRLDDLAHAQQCGAHGIAMLRAYWENA</sequence>
<dbReference type="InterPro" id="IPR029119">
    <property type="entry name" value="MutY_C"/>
</dbReference>
<dbReference type="InterPro" id="IPR047127">
    <property type="entry name" value="MutT-like"/>
</dbReference>
<keyword evidence="8" id="KW-0460">Magnesium</keyword>
<name>A0A1I4WHL7_9NEIS</name>
<comment type="cofactor">
    <cofactor evidence="1">
        <name>Mg(2+)</name>
        <dbReference type="ChEBI" id="CHEBI:18420"/>
    </cofactor>
</comment>
<dbReference type="Pfam" id="PF02581">
    <property type="entry name" value="TMP-TENI"/>
    <property type="match status" value="1"/>
</dbReference>
<keyword evidence="7" id="KW-0378">Hydrolase</keyword>
<dbReference type="CDD" id="cd03425">
    <property type="entry name" value="NUDIX_MutT_NudA_like"/>
    <property type="match status" value="1"/>
</dbReference>
<dbReference type="GO" id="GO:0006260">
    <property type="term" value="P:DNA replication"/>
    <property type="evidence" value="ECO:0007669"/>
    <property type="project" value="UniProtKB-KW"/>
</dbReference>
<keyword evidence="6" id="KW-0227">DNA damage</keyword>
<evidence type="ECO:0000256" key="13">
    <source>
        <dbReference type="ARBA" id="ARBA00040794"/>
    </source>
</evidence>